<organism evidence="1 2">
    <name type="scientific">Portunus trituberculatus</name>
    <name type="common">Swimming crab</name>
    <name type="synonym">Neptunus trituberculatus</name>
    <dbReference type="NCBI Taxonomy" id="210409"/>
    <lineage>
        <taxon>Eukaryota</taxon>
        <taxon>Metazoa</taxon>
        <taxon>Ecdysozoa</taxon>
        <taxon>Arthropoda</taxon>
        <taxon>Crustacea</taxon>
        <taxon>Multicrustacea</taxon>
        <taxon>Malacostraca</taxon>
        <taxon>Eumalacostraca</taxon>
        <taxon>Eucarida</taxon>
        <taxon>Decapoda</taxon>
        <taxon>Pleocyemata</taxon>
        <taxon>Brachyura</taxon>
        <taxon>Eubrachyura</taxon>
        <taxon>Portunoidea</taxon>
        <taxon>Portunidae</taxon>
        <taxon>Portuninae</taxon>
        <taxon>Portunus</taxon>
    </lineage>
</organism>
<evidence type="ECO:0000313" key="1">
    <source>
        <dbReference type="EMBL" id="MPC69631.1"/>
    </source>
</evidence>
<accession>A0A5B7HAA9</accession>
<dbReference type="EMBL" id="VSRR010029750">
    <property type="protein sequence ID" value="MPC69631.1"/>
    <property type="molecule type" value="Genomic_DNA"/>
</dbReference>
<protein>
    <submittedName>
        <fullName evidence="1">Uncharacterized protein</fullName>
    </submittedName>
</protein>
<name>A0A5B7HAA9_PORTR</name>
<sequence length="26" mass="3221">MSSPSWLNLLYSYRSQEHRYLCFLLL</sequence>
<reference evidence="1 2" key="1">
    <citation type="submission" date="2019-05" db="EMBL/GenBank/DDBJ databases">
        <title>Another draft genome of Portunus trituberculatus and its Hox gene families provides insights of decapod evolution.</title>
        <authorList>
            <person name="Jeong J.-H."/>
            <person name="Song I."/>
            <person name="Kim S."/>
            <person name="Choi T."/>
            <person name="Kim D."/>
            <person name="Ryu S."/>
            <person name="Kim W."/>
        </authorList>
    </citation>
    <scope>NUCLEOTIDE SEQUENCE [LARGE SCALE GENOMIC DNA]</scope>
    <source>
        <tissue evidence="1">Muscle</tissue>
    </source>
</reference>
<dbReference type="AlphaFoldDB" id="A0A5B7HAA9"/>
<proteinExistence type="predicted"/>
<evidence type="ECO:0000313" key="2">
    <source>
        <dbReference type="Proteomes" id="UP000324222"/>
    </source>
</evidence>
<comment type="caution">
    <text evidence="1">The sequence shown here is derived from an EMBL/GenBank/DDBJ whole genome shotgun (WGS) entry which is preliminary data.</text>
</comment>
<dbReference type="Proteomes" id="UP000324222">
    <property type="component" value="Unassembled WGS sequence"/>
</dbReference>
<gene>
    <name evidence="1" type="ORF">E2C01_063861</name>
</gene>
<keyword evidence="2" id="KW-1185">Reference proteome</keyword>